<dbReference type="Pfam" id="PF02518">
    <property type="entry name" value="HATPase_c"/>
    <property type="match status" value="1"/>
</dbReference>
<evidence type="ECO:0000313" key="11">
    <source>
        <dbReference type="Proteomes" id="UP000664601"/>
    </source>
</evidence>
<keyword evidence="6" id="KW-0418">Kinase</keyword>
<dbReference type="PANTHER" id="PTHR45453:SF1">
    <property type="entry name" value="PHOSPHATE REGULON SENSOR PROTEIN PHOR"/>
    <property type="match status" value="1"/>
</dbReference>
<dbReference type="InterPro" id="IPR050351">
    <property type="entry name" value="BphY/WalK/GraS-like"/>
</dbReference>
<evidence type="ECO:0000256" key="6">
    <source>
        <dbReference type="ARBA" id="ARBA00022777"/>
    </source>
</evidence>
<feature type="domain" description="Histidine kinase" evidence="9">
    <location>
        <begin position="151"/>
        <end position="368"/>
    </location>
</feature>
<dbReference type="PANTHER" id="PTHR45453">
    <property type="entry name" value="PHOSPHATE REGULON SENSOR PROTEIN PHOR"/>
    <property type="match status" value="1"/>
</dbReference>
<dbReference type="InterPro" id="IPR036890">
    <property type="entry name" value="HATPase_C_sf"/>
</dbReference>
<keyword evidence="8" id="KW-0472">Membrane</keyword>
<dbReference type="Proteomes" id="UP000664601">
    <property type="component" value="Unassembled WGS sequence"/>
</dbReference>
<dbReference type="InterPro" id="IPR003661">
    <property type="entry name" value="HisK_dim/P_dom"/>
</dbReference>
<dbReference type="SMART" id="SM00388">
    <property type="entry name" value="HisKA"/>
    <property type="match status" value="1"/>
</dbReference>
<comment type="caution">
    <text evidence="10">The sequence shown here is derived from an EMBL/GenBank/DDBJ whole genome shotgun (WGS) entry which is preliminary data.</text>
</comment>
<reference evidence="10 11" key="1">
    <citation type="submission" date="2021-03" db="EMBL/GenBank/DDBJ databases">
        <title>Enterococcal diversity collection.</title>
        <authorList>
            <person name="Gilmore M.S."/>
            <person name="Schwartzman J."/>
            <person name="Van Tyne D."/>
            <person name="Martin M."/>
            <person name="Earl A.M."/>
            <person name="Manson A.L."/>
            <person name="Straub T."/>
            <person name="Salamzade R."/>
            <person name="Saavedra J."/>
            <person name="Lebreton F."/>
            <person name="Prichula J."/>
            <person name="Schaufler K."/>
            <person name="Gaca A."/>
            <person name="Sgardioli B."/>
            <person name="Wagenaar J."/>
            <person name="Strong T."/>
        </authorList>
    </citation>
    <scope>NUCLEOTIDE SEQUENCE [LARGE SCALE GENOMIC DNA]</scope>
    <source>
        <strain evidence="10 11">669A</strain>
    </source>
</reference>
<comment type="subcellular location">
    <subcellularLocation>
        <location evidence="2">Membrane</location>
    </subcellularLocation>
</comment>
<dbReference type="Pfam" id="PF00512">
    <property type="entry name" value="HisKA"/>
    <property type="match status" value="1"/>
</dbReference>
<dbReference type="PRINTS" id="PR00344">
    <property type="entry name" value="BCTRLSENSOR"/>
</dbReference>
<feature type="transmembrane region" description="Helical" evidence="8">
    <location>
        <begin position="67"/>
        <end position="88"/>
    </location>
</feature>
<evidence type="ECO:0000313" key="10">
    <source>
        <dbReference type="EMBL" id="MBO1307954.1"/>
    </source>
</evidence>
<comment type="catalytic activity">
    <reaction evidence="1">
        <text>ATP + protein L-histidine = ADP + protein N-phospho-L-histidine.</text>
        <dbReference type="EC" id="2.7.13.3"/>
    </reaction>
</comment>
<evidence type="ECO:0000256" key="7">
    <source>
        <dbReference type="ARBA" id="ARBA00023012"/>
    </source>
</evidence>
<dbReference type="InterPro" id="IPR004358">
    <property type="entry name" value="Sig_transdc_His_kin-like_C"/>
</dbReference>
<evidence type="ECO:0000256" key="8">
    <source>
        <dbReference type="SAM" id="Phobius"/>
    </source>
</evidence>
<dbReference type="RefSeq" id="WP_207674949.1">
    <property type="nucleotide sequence ID" value="NZ_JAFREM010000029.1"/>
</dbReference>
<sequence length="371" mass="42171">MRKKMSSLFFILLGALLLVGTSILFIQTEMHHKILDSIYGTFVSIVVDGSEEPYRVETYIDWPNVKLFLIIFALAIIFIVSLISFFIYRYQLKKNTQQLAVKITQFFAADAAVPIGELVIDNELLKIKANIDNKEVLLKRETQRTKDLITYLAHDLKTPLASVIGYLNLILDSPDLTKEQLQHFLSITLDKSNRLENLIDDFFDITRFNLQDIELYTTELDFVLLLNQLTDEFYPLLKEKNQSLAYTGPETLKLFADSEQLARVLNNLLKNAIAYGPENSTIQMALTENTVDRLTFSITNEGATIPKHQIETIFEKFYRLDKSRSTKTGGAGLGLAIAKEIILAHQGTIEAESENGRTTFRFTLPIDSQNA</sequence>
<keyword evidence="8" id="KW-0812">Transmembrane</keyword>
<evidence type="ECO:0000256" key="3">
    <source>
        <dbReference type="ARBA" id="ARBA00012438"/>
    </source>
</evidence>
<evidence type="ECO:0000256" key="5">
    <source>
        <dbReference type="ARBA" id="ARBA00022679"/>
    </source>
</evidence>
<dbReference type="Gene3D" id="1.10.287.130">
    <property type="match status" value="1"/>
</dbReference>
<dbReference type="SUPFAM" id="SSF47384">
    <property type="entry name" value="Homodimeric domain of signal transducing histidine kinase"/>
    <property type="match status" value="1"/>
</dbReference>
<name>A0ABS3LHV9_9ENTE</name>
<dbReference type="InterPro" id="IPR005467">
    <property type="entry name" value="His_kinase_dom"/>
</dbReference>
<organism evidence="10 11">
    <name type="scientific">Candidatus Enterococcus moelleringii</name>
    <dbReference type="NCBI Taxonomy" id="2815325"/>
    <lineage>
        <taxon>Bacteria</taxon>
        <taxon>Bacillati</taxon>
        <taxon>Bacillota</taxon>
        <taxon>Bacilli</taxon>
        <taxon>Lactobacillales</taxon>
        <taxon>Enterococcaceae</taxon>
        <taxon>Enterococcus</taxon>
    </lineage>
</organism>
<dbReference type="SUPFAM" id="SSF55874">
    <property type="entry name" value="ATPase domain of HSP90 chaperone/DNA topoisomerase II/histidine kinase"/>
    <property type="match status" value="1"/>
</dbReference>
<evidence type="ECO:0000259" key="9">
    <source>
        <dbReference type="PROSITE" id="PS50109"/>
    </source>
</evidence>
<protein>
    <recommendedName>
        <fullName evidence="3">histidine kinase</fullName>
        <ecNumber evidence="3">2.7.13.3</ecNumber>
    </recommendedName>
</protein>
<dbReference type="CDD" id="cd00075">
    <property type="entry name" value="HATPase"/>
    <property type="match status" value="1"/>
</dbReference>
<keyword evidence="11" id="KW-1185">Reference proteome</keyword>
<dbReference type="Gene3D" id="3.30.565.10">
    <property type="entry name" value="Histidine kinase-like ATPase, C-terminal domain"/>
    <property type="match status" value="1"/>
</dbReference>
<dbReference type="InterPro" id="IPR003594">
    <property type="entry name" value="HATPase_dom"/>
</dbReference>
<dbReference type="EC" id="2.7.13.3" evidence="3"/>
<keyword evidence="8" id="KW-1133">Transmembrane helix</keyword>
<evidence type="ECO:0000256" key="1">
    <source>
        <dbReference type="ARBA" id="ARBA00000085"/>
    </source>
</evidence>
<dbReference type="InterPro" id="IPR036097">
    <property type="entry name" value="HisK_dim/P_sf"/>
</dbReference>
<dbReference type="PROSITE" id="PS50109">
    <property type="entry name" value="HIS_KIN"/>
    <property type="match status" value="1"/>
</dbReference>
<keyword evidence="5" id="KW-0808">Transferase</keyword>
<keyword evidence="7" id="KW-0902">Two-component regulatory system</keyword>
<gene>
    <name evidence="10" type="ORF">JZO70_17400</name>
</gene>
<evidence type="ECO:0000256" key="4">
    <source>
        <dbReference type="ARBA" id="ARBA00022553"/>
    </source>
</evidence>
<evidence type="ECO:0000256" key="2">
    <source>
        <dbReference type="ARBA" id="ARBA00004370"/>
    </source>
</evidence>
<dbReference type="SMART" id="SM00387">
    <property type="entry name" value="HATPase_c"/>
    <property type="match status" value="1"/>
</dbReference>
<dbReference type="EMBL" id="JAFREM010000029">
    <property type="protein sequence ID" value="MBO1307954.1"/>
    <property type="molecule type" value="Genomic_DNA"/>
</dbReference>
<accession>A0ABS3LHV9</accession>
<proteinExistence type="predicted"/>
<keyword evidence="4" id="KW-0597">Phosphoprotein</keyword>
<dbReference type="CDD" id="cd00082">
    <property type="entry name" value="HisKA"/>
    <property type="match status" value="1"/>
</dbReference>